<name>A0ACB8UGG2_9APHY</name>
<accession>A0ACB8UGG2</accession>
<dbReference type="Proteomes" id="UP001055072">
    <property type="component" value="Unassembled WGS sequence"/>
</dbReference>
<sequence length="276" mass="30103">PLPCRFSWSCRNLPSTSCAASSALQIVRLLVCLVDVHLLLSSSMTISALPGKRGDEHGVDQAQEAQMRVLATRMSLLSIHDVQTGERDGRTRSKVAQRATCMNGSQNFFQTRIGTTGDDRVPGFTINLQRKPLDTYQMDDIDAGDKCAHGSLDEGEGRKSVVGTVEMDAEPDEDAVYIPIPAVSNTTTVYPTKFTSALVQSLLHYFLYCPYPLSPTCDFEEVSAPTPGYDWLNLKKDVDKTVVVGGVIDIPEAQQPLKEPLKSTNTDEADDYGVAA</sequence>
<gene>
    <name evidence="1" type="ORF">BDY19DRAFT_1020164</name>
</gene>
<reference evidence="1" key="1">
    <citation type="journal article" date="2021" name="Environ. Microbiol.">
        <title>Gene family expansions and transcriptome signatures uncover fungal adaptations to wood decay.</title>
        <authorList>
            <person name="Hage H."/>
            <person name="Miyauchi S."/>
            <person name="Viragh M."/>
            <person name="Drula E."/>
            <person name="Min B."/>
            <person name="Chaduli D."/>
            <person name="Navarro D."/>
            <person name="Favel A."/>
            <person name="Norest M."/>
            <person name="Lesage-Meessen L."/>
            <person name="Balint B."/>
            <person name="Merenyi Z."/>
            <person name="de Eugenio L."/>
            <person name="Morin E."/>
            <person name="Martinez A.T."/>
            <person name="Baldrian P."/>
            <person name="Stursova M."/>
            <person name="Martinez M.J."/>
            <person name="Novotny C."/>
            <person name="Magnuson J.K."/>
            <person name="Spatafora J.W."/>
            <person name="Maurice S."/>
            <person name="Pangilinan J."/>
            <person name="Andreopoulos W."/>
            <person name="LaButti K."/>
            <person name="Hundley H."/>
            <person name="Na H."/>
            <person name="Kuo A."/>
            <person name="Barry K."/>
            <person name="Lipzen A."/>
            <person name="Henrissat B."/>
            <person name="Riley R."/>
            <person name="Ahrendt S."/>
            <person name="Nagy L.G."/>
            <person name="Grigoriev I.V."/>
            <person name="Martin F."/>
            <person name="Rosso M.N."/>
        </authorList>
    </citation>
    <scope>NUCLEOTIDE SEQUENCE</scope>
    <source>
        <strain evidence="1">CBS 384.51</strain>
    </source>
</reference>
<proteinExistence type="predicted"/>
<organism evidence="1 2">
    <name type="scientific">Irpex rosettiformis</name>
    <dbReference type="NCBI Taxonomy" id="378272"/>
    <lineage>
        <taxon>Eukaryota</taxon>
        <taxon>Fungi</taxon>
        <taxon>Dikarya</taxon>
        <taxon>Basidiomycota</taxon>
        <taxon>Agaricomycotina</taxon>
        <taxon>Agaricomycetes</taxon>
        <taxon>Polyporales</taxon>
        <taxon>Irpicaceae</taxon>
        <taxon>Irpex</taxon>
    </lineage>
</organism>
<evidence type="ECO:0000313" key="2">
    <source>
        <dbReference type="Proteomes" id="UP001055072"/>
    </source>
</evidence>
<keyword evidence="2" id="KW-1185">Reference proteome</keyword>
<dbReference type="EMBL" id="MU274902">
    <property type="protein sequence ID" value="KAI0093365.1"/>
    <property type="molecule type" value="Genomic_DNA"/>
</dbReference>
<evidence type="ECO:0000313" key="1">
    <source>
        <dbReference type="EMBL" id="KAI0093365.1"/>
    </source>
</evidence>
<feature type="non-terminal residue" evidence="1">
    <location>
        <position position="1"/>
    </location>
</feature>
<protein>
    <submittedName>
        <fullName evidence="1">Uncharacterized protein</fullName>
    </submittedName>
</protein>
<comment type="caution">
    <text evidence="1">The sequence shown here is derived from an EMBL/GenBank/DDBJ whole genome shotgun (WGS) entry which is preliminary data.</text>
</comment>